<comment type="caution">
    <text evidence="5">The sequence shown here is derived from an EMBL/GenBank/DDBJ whole genome shotgun (WGS) entry which is preliminary data.</text>
</comment>
<keyword evidence="1" id="KW-0805">Transcription regulation</keyword>
<dbReference type="GO" id="GO:0003700">
    <property type="term" value="F:DNA-binding transcription factor activity"/>
    <property type="evidence" value="ECO:0007669"/>
    <property type="project" value="InterPro"/>
</dbReference>
<dbReference type="GO" id="GO:0003677">
    <property type="term" value="F:DNA binding"/>
    <property type="evidence" value="ECO:0007669"/>
    <property type="project" value="UniProtKB-KW"/>
</dbReference>
<dbReference type="InterPro" id="IPR001845">
    <property type="entry name" value="HTH_ArsR_DNA-bd_dom"/>
</dbReference>
<dbReference type="NCBIfam" id="NF033788">
    <property type="entry name" value="HTH_metalloreg"/>
    <property type="match status" value="1"/>
</dbReference>
<evidence type="ECO:0000313" key="6">
    <source>
        <dbReference type="Proteomes" id="UP000091969"/>
    </source>
</evidence>
<dbReference type="InterPro" id="IPR036390">
    <property type="entry name" value="WH_DNA-bd_sf"/>
</dbReference>
<dbReference type="Gene3D" id="1.10.10.10">
    <property type="entry name" value="Winged helix-like DNA-binding domain superfamily/Winged helix DNA-binding domain"/>
    <property type="match status" value="1"/>
</dbReference>
<dbReference type="SUPFAM" id="SSF46785">
    <property type="entry name" value="Winged helix' DNA-binding domain"/>
    <property type="match status" value="1"/>
</dbReference>
<dbReference type="CDD" id="cd00090">
    <property type="entry name" value="HTH_ARSR"/>
    <property type="match status" value="1"/>
</dbReference>
<dbReference type="SMART" id="SM00418">
    <property type="entry name" value="HTH_ARSR"/>
    <property type="match status" value="1"/>
</dbReference>
<dbReference type="Proteomes" id="UP000091969">
    <property type="component" value="Unassembled WGS sequence"/>
</dbReference>
<dbReference type="PANTHER" id="PTHR43132">
    <property type="entry name" value="ARSENICAL RESISTANCE OPERON REPRESSOR ARSR-RELATED"/>
    <property type="match status" value="1"/>
</dbReference>
<dbReference type="EMBL" id="LZDH01000065">
    <property type="protein sequence ID" value="OBS30026.1"/>
    <property type="molecule type" value="Genomic_DNA"/>
</dbReference>
<name>A0A1A6DTM1_9BURK</name>
<dbReference type="PROSITE" id="PS50987">
    <property type="entry name" value="HTH_ARSR_2"/>
    <property type="match status" value="1"/>
</dbReference>
<gene>
    <name evidence="5" type="ORF">A9O67_09520</name>
</gene>
<evidence type="ECO:0000256" key="1">
    <source>
        <dbReference type="ARBA" id="ARBA00023015"/>
    </source>
</evidence>
<keyword evidence="2" id="KW-0238">DNA-binding</keyword>
<organism evidence="5 6">
    <name type="scientific">Tepidimonas fonticaldi</name>
    <dbReference type="NCBI Taxonomy" id="1101373"/>
    <lineage>
        <taxon>Bacteria</taxon>
        <taxon>Pseudomonadati</taxon>
        <taxon>Pseudomonadota</taxon>
        <taxon>Betaproteobacteria</taxon>
        <taxon>Burkholderiales</taxon>
        <taxon>Tepidimonas</taxon>
    </lineage>
</organism>
<keyword evidence="3" id="KW-0804">Transcription</keyword>
<dbReference type="STRING" id="1101373.A9O67_09520"/>
<dbReference type="PANTHER" id="PTHR43132:SF9">
    <property type="entry name" value="ARSR FAMILY TRANSCRIPTIONAL REGULATORY PROTEIN"/>
    <property type="match status" value="1"/>
</dbReference>
<dbReference type="InterPro" id="IPR051011">
    <property type="entry name" value="Metal_resp_trans_reg"/>
</dbReference>
<dbReference type="AlphaFoldDB" id="A0A1A6DTM1"/>
<reference evidence="5 6" key="1">
    <citation type="submission" date="2016-06" db="EMBL/GenBank/DDBJ databases">
        <title>Genome sequence of Tepidimonas fonticaldi PL17.</title>
        <authorList>
            <person name="Pinnaka A.K."/>
        </authorList>
    </citation>
    <scope>NUCLEOTIDE SEQUENCE [LARGE SCALE GENOMIC DNA]</scope>
    <source>
        <strain evidence="5 6">PL17</strain>
    </source>
</reference>
<protein>
    <recommendedName>
        <fullName evidence="4">HTH arsR-type domain-containing protein</fullName>
    </recommendedName>
</protein>
<evidence type="ECO:0000256" key="3">
    <source>
        <dbReference type="ARBA" id="ARBA00023163"/>
    </source>
</evidence>
<keyword evidence="6" id="KW-1185">Reference proteome</keyword>
<evidence type="ECO:0000259" key="4">
    <source>
        <dbReference type="PROSITE" id="PS50987"/>
    </source>
</evidence>
<feature type="domain" description="HTH arsR-type" evidence="4">
    <location>
        <begin position="5"/>
        <end position="97"/>
    </location>
</feature>
<dbReference type="Pfam" id="PF01022">
    <property type="entry name" value="HTH_5"/>
    <property type="match status" value="1"/>
</dbReference>
<dbReference type="InterPro" id="IPR036388">
    <property type="entry name" value="WH-like_DNA-bd_sf"/>
</dbReference>
<evidence type="ECO:0000313" key="5">
    <source>
        <dbReference type="EMBL" id="OBS30026.1"/>
    </source>
</evidence>
<proteinExistence type="predicted"/>
<sequence>MDAVLPDFESVARHFSVLGEPARLRILHAVCQSERCVNDIMQATGMAQANVSRHLARLHQAGLLVRRREGTRVFYRVAPSSHLDLCRLITQQVGAGQAHPGRGEGCGIGRPASVFPVESKEETSV</sequence>
<evidence type="ECO:0000256" key="2">
    <source>
        <dbReference type="ARBA" id="ARBA00023125"/>
    </source>
</evidence>
<accession>A0A1A6DTM1</accession>
<dbReference type="PRINTS" id="PR00778">
    <property type="entry name" value="HTHARSR"/>
</dbReference>
<dbReference type="InterPro" id="IPR011991">
    <property type="entry name" value="ArsR-like_HTH"/>
</dbReference>